<gene>
    <name evidence="6" type="ORF">DFR24_1086</name>
</gene>
<dbReference type="EMBL" id="SOBT01000008">
    <property type="protein sequence ID" value="TDU31707.1"/>
    <property type="molecule type" value="Genomic_DNA"/>
</dbReference>
<feature type="transmembrane region" description="Helical" evidence="5">
    <location>
        <begin position="440"/>
        <end position="458"/>
    </location>
</feature>
<feature type="transmembrane region" description="Helical" evidence="5">
    <location>
        <begin position="297"/>
        <end position="320"/>
    </location>
</feature>
<evidence type="ECO:0000256" key="4">
    <source>
        <dbReference type="SAM" id="MobiDB-lite"/>
    </source>
</evidence>
<evidence type="ECO:0000313" key="7">
    <source>
        <dbReference type="Proteomes" id="UP000295341"/>
    </source>
</evidence>
<feature type="transmembrane region" description="Helical" evidence="5">
    <location>
        <begin position="122"/>
        <end position="147"/>
    </location>
</feature>
<feature type="transmembrane region" description="Helical" evidence="5">
    <location>
        <begin position="88"/>
        <end position="110"/>
    </location>
</feature>
<evidence type="ECO:0000256" key="2">
    <source>
        <dbReference type="ARBA" id="ARBA00022989"/>
    </source>
</evidence>
<dbReference type="SUPFAM" id="SSF103473">
    <property type="entry name" value="MFS general substrate transporter"/>
    <property type="match status" value="1"/>
</dbReference>
<keyword evidence="1 5" id="KW-0812">Transmembrane</keyword>
<dbReference type="InterPro" id="IPR011701">
    <property type="entry name" value="MFS"/>
</dbReference>
<dbReference type="AlphaFoldDB" id="A0A4R7PCF8"/>
<feature type="transmembrane region" description="Helical" evidence="5">
    <location>
        <begin position="414"/>
        <end position="434"/>
    </location>
</feature>
<evidence type="ECO:0000256" key="3">
    <source>
        <dbReference type="ARBA" id="ARBA00023136"/>
    </source>
</evidence>
<dbReference type="GO" id="GO:0022857">
    <property type="term" value="F:transmembrane transporter activity"/>
    <property type="evidence" value="ECO:0007669"/>
    <property type="project" value="InterPro"/>
</dbReference>
<comment type="caution">
    <text evidence="6">The sequence shown here is derived from an EMBL/GenBank/DDBJ whole genome shotgun (WGS) entry which is preliminary data.</text>
</comment>
<name>A0A4R7PCF8_9GAMM</name>
<feature type="region of interest" description="Disordered" evidence="4">
    <location>
        <begin position="39"/>
        <end position="59"/>
    </location>
</feature>
<feature type="transmembrane region" description="Helical" evidence="5">
    <location>
        <begin position="154"/>
        <end position="172"/>
    </location>
</feature>
<sequence>MRTNPRQMPGVLFLGSSLISENIQNCVWHRLRGRTPIDPVRSPGFPSSTERNPGLRPGYEHVRRTRDATHTMTTDSIPSANDLAARRFLSGFIPLALLSGIAVGMTKVLGTLMGIHLGVSHWQLGVIGGAETIAMAAGMLPAGWLLSRGNPRKLYAAVSLFLTGLMLVLPHLRSWQFVAFAMFALGLCMSVRIVAMSTAFMLQLPTIGQSRAGWYKGTLTLGVQFCGPLLGNELVARLGLSWGFAASGALFIVLALIGWGVLPPQGRRDGPAASPLPGSLRELLRIPDVRRSCAFEVLGNMTAISYSTFAILLAVEVLGWELRYGVWLLVSQGLATVAVLLGGGRLLLDPARIDFHQRCGHVLILAGLLLLGTMHWAPAFIAASVFLGLGLGVNGLVNYSRIAQAPVNKARASAQLALSGTMGSAIAAVTAGAIGHVFGLQNIYLVWLLPWLLLMLDWRRLGRWVVARQVPAA</sequence>
<dbReference type="Proteomes" id="UP000295341">
    <property type="component" value="Unassembled WGS sequence"/>
</dbReference>
<protein>
    <submittedName>
        <fullName evidence="6">Fucose permease</fullName>
    </submittedName>
</protein>
<dbReference type="Pfam" id="PF07690">
    <property type="entry name" value="MFS_1"/>
    <property type="match status" value="1"/>
</dbReference>
<keyword evidence="2 5" id="KW-1133">Transmembrane helix</keyword>
<keyword evidence="3 5" id="KW-0472">Membrane</keyword>
<feature type="transmembrane region" description="Helical" evidence="5">
    <location>
        <begin position="178"/>
        <end position="202"/>
    </location>
</feature>
<accession>A0A4R7PCF8</accession>
<evidence type="ECO:0000256" key="1">
    <source>
        <dbReference type="ARBA" id="ARBA00022692"/>
    </source>
</evidence>
<keyword evidence="7" id="KW-1185">Reference proteome</keyword>
<dbReference type="InterPro" id="IPR036259">
    <property type="entry name" value="MFS_trans_sf"/>
</dbReference>
<evidence type="ECO:0000313" key="6">
    <source>
        <dbReference type="EMBL" id="TDU31707.1"/>
    </source>
</evidence>
<dbReference type="Gene3D" id="1.20.1250.20">
    <property type="entry name" value="MFS general substrate transporter like domains"/>
    <property type="match status" value="1"/>
</dbReference>
<evidence type="ECO:0000256" key="5">
    <source>
        <dbReference type="SAM" id="Phobius"/>
    </source>
</evidence>
<proteinExistence type="predicted"/>
<dbReference type="OrthoDB" id="8699103at2"/>
<feature type="transmembrane region" description="Helical" evidence="5">
    <location>
        <begin position="383"/>
        <end position="402"/>
    </location>
</feature>
<feature type="transmembrane region" description="Helical" evidence="5">
    <location>
        <begin position="242"/>
        <end position="262"/>
    </location>
</feature>
<feature type="transmembrane region" description="Helical" evidence="5">
    <location>
        <begin position="326"/>
        <end position="348"/>
    </location>
</feature>
<reference evidence="6 7" key="1">
    <citation type="submission" date="2019-03" db="EMBL/GenBank/DDBJ databases">
        <title>Genomic Encyclopedia of Type Strains, Phase IV (KMG-IV): sequencing the most valuable type-strain genomes for metagenomic binning, comparative biology and taxonomic classification.</title>
        <authorList>
            <person name="Goeker M."/>
        </authorList>
    </citation>
    <scope>NUCLEOTIDE SEQUENCE [LARGE SCALE GENOMIC DNA]</scope>
    <source>
        <strain evidence="6 7">DSM 26377</strain>
    </source>
</reference>
<organism evidence="6 7">
    <name type="scientific">Panacagrimonas perspica</name>
    <dbReference type="NCBI Taxonomy" id="381431"/>
    <lineage>
        <taxon>Bacteria</taxon>
        <taxon>Pseudomonadati</taxon>
        <taxon>Pseudomonadota</taxon>
        <taxon>Gammaproteobacteria</taxon>
        <taxon>Nevskiales</taxon>
        <taxon>Nevskiaceae</taxon>
        <taxon>Panacagrimonas</taxon>
    </lineage>
</organism>